<name>A0A8X6U4M9_NEPPI</name>
<proteinExistence type="predicted"/>
<reference evidence="1" key="1">
    <citation type="submission" date="2020-08" db="EMBL/GenBank/DDBJ databases">
        <title>Multicomponent nature underlies the extraordinary mechanical properties of spider dragline silk.</title>
        <authorList>
            <person name="Kono N."/>
            <person name="Nakamura H."/>
            <person name="Mori M."/>
            <person name="Yoshida Y."/>
            <person name="Ohtoshi R."/>
            <person name="Malay A.D."/>
            <person name="Moran D.A.P."/>
            <person name="Tomita M."/>
            <person name="Numata K."/>
            <person name="Arakawa K."/>
        </authorList>
    </citation>
    <scope>NUCLEOTIDE SEQUENCE</scope>
</reference>
<accession>A0A8X6U4M9</accession>
<protein>
    <submittedName>
        <fullName evidence="1">Uncharacterized protein</fullName>
    </submittedName>
</protein>
<keyword evidence="2" id="KW-1185">Reference proteome</keyword>
<evidence type="ECO:0000313" key="2">
    <source>
        <dbReference type="Proteomes" id="UP000887013"/>
    </source>
</evidence>
<evidence type="ECO:0000313" key="1">
    <source>
        <dbReference type="EMBL" id="GFT74517.1"/>
    </source>
</evidence>
<sequence>MFILLGRHCLSEVTNMTDDIIQIKTLKPSHSTNLGISPKLQLLSEDFVAGIHKHGFLSVDARCFELLTLCQRAFQILSRKVSLFLTWYVMGSGRSRH</sequence>
<dbReference type="AlphaFoldDB" id="A0A8X6U4M9"/>
<organism evidence="1 2">
    <name type="scientific">Nephila pilipes</name>
    <name type="common">Giant wood spider</name>
    <name type="synonym">Nephila maculata</name>
    <dbReference type="NCBI Taxonomy" id="299642"/>
    <lineage>
        <taxon>Eukaryota</taxon>
        <taxon>Metazoa</taxon>
        <taxon>Ecdysozoa</taxon>
        <taxon>Arthropoda</taxon>
        <taxon>Chelicerata</taxon>
        <taxon>Arachnida</taxon>
        <taxon>Araneae</taxon>
        <taxon>Araneomorphae</taxon>
        <taxon>Entelegynae</taxon>
        <taxon>Araneoidea</taxon>
        <taxon>Nephilidae</taxon>
        <taxon>Nephila</taxon>
    </lineage>
</organism>
<comment type="caution">
    <text evidence="1">The sequence shown here is derived from an EMBL/GenBank/DDBJ whole genome shotgun (WGS) entry which is preliminary data.</text>
</comment>
<dbReference type="Proteomes" id="UP000887013">
    <property type="component" value="Unassembled WGS sequence"/>
</dbReference>
<dbReference type="EMBL" id="BMAW01070670">
    <property type="protein sequence ID" value="GFT74517.1"/>
    <property type="molecule type" value="Genomic_DNA"/>
</dbReference>
<gene>
    <name evidence="1" type="ORF">NPIL_97621</name>
</gene>